<dbReference type="EMBL" id="CP011125">
    <property type="protein sequence ID" value="AKF08028.1"/>
    <property type="molecule type" value="Genomic_DNA"/>
</dbReference>
<gene>
    <name evidence="2" type="ORF">DB32_005177</name>
</gene>
<dbReference type="OrthoDB" id="9801725at2"/>
<dbReference type="AlphaFoldDB" id="A0A0F6YK75"/>
<dbReference type="RefSeq" id="WP_053235218.1">
    <property type="nucleotide sequence ID" value="NZ_CP011125.1"/>
</dbReference>
<dbReference type="STRING" id="927083.DB32_005177"/>
<dbReference type="Gene3D" id="2.60.120.460">
    <property type="entry name" value="YjbQ-like"/>
    <property type="match status" value="1"/>
</dbReference>
<accession>A0A0F6YK75</accession>
<dbReference type="PIRSF" id="PIRSF004681">
    <property type="entry name" value="UCP004681"/>
    <property type="match status" value="1"/>
</dbReference>
<dbReference type="KEGG" id="samy:DB32_005177"/>
<organism evidence="2 3">
    <name type="scientific">Sandaracinus amylolyticus</name>
    <dbReference type="NCBI Taxonomy" id="927083"/>
    <lineage>
        <taxon>Bacteria</taxon>
        <taxon>Pseudomonadati</taxon>
        <taxon>Myxococcota</taxon>
        <taxon>Polyangia</taxon>
        <taxon>Polyangiales</taxon>
        <taxon>Sandaracinaceae</taxon>
        <taxon>Sandaracinus</taxon>
    </lineage>
</organism>
<dbReference type="SUPFAM" id="SSF111038">
    <property type="entry name" value="YjbQ-like"/>
    <property type="match status" value="1"/>
</dbReference>
<evidence type="ECO:0000256" key="1">
    <source>
        <dbReference type="ARBA" id="ARBA00005534"/>
    </source>
</evidence>
<proteinExistence type="inferred from homology"/>
<comment type="similarity">
    <text evidence="1">Belongs to the UPF0047 family.</text>
</comment>
<dbReference type="Proteomes" id="UP000034883">
    <property type="component" value="Chromosome"/>
</dbReference>
<keyword evidence="3" id="KW-1185">Reference proteome</keyword>
<evidence type="ECO:0000313" key="3">
    <source>
        <dbReference type="Proteomes" id="UP000034883"/>
    </source>
</evidence>
<evidence type="ECO:0008006" key="4">
    <source>
        <dbReference type="Google" id="ProtNLM"/>
    </source>
</evidence>
<evidence type="ECO:0000313" key="2">
    <source>
        <dbReference type="EMBL" id="AKF08028.1"/>
    </source>
</evidence>
<dbReference type="PANTHER" id="PTHR30615">
    <property type="entry name" value="UNCHARACTERIZED PROTEIN YJBQ-RELATED"/>
    <property type="match status" value="1"/>
</dbReference>
<dbReference type="PROSITE" id="PS01314">
    <property type="entry name" value="UPF0047"/>
    <property type="match status" value="1"/>
</dbReference>
<protein>
    <recommendedName>
        <fullName evidence="4">Secondary thiamine-phosphate synthase enzyme</fullName>
    </recommendedName>
</protein>
<dbReference type="NCBIfam" id="TIGR00149">
    <property type="entry name" value="TIGR00149_YjbQ"/>
    <property type="match status" value="1"/>
</dbReference>
<dbReference type="InterPro" id="IPR001602">
    <property type="entry name" value="UPF0047_YjbQ-like"/>
</dbReference>
<dbReference type="PANTHER" id="PTHR30615:SF8">
    <property type="entry name" value="UPF0047 PROTEIN C4A8.02C"/>
    <property type="match status" value="1"/>
</dbReference>
<dbReference type="Pfam" id="PF01894">
    <property type="entry name" value="YjbQ"/>
    <property type="match status" value="1"/>
</dbReference>
<reference evidence="2 3" key="1">
    <citation type="submission" date="2015-03" db="EMBL/GenBank/DDBJ databases">
        <title>Genome assembly of Sandaracinus amylolyticus DSM 53668.</title>
        <authorList>
            <person name="Sharma G."/>
            <person name="Subramanian S."/>
        </authorList>
    </citation>
    <scope>NUCLEOTIDE SEQUENCE [LARGE SCALE GENOMIC DNA]</scope>
    <source>
        <strain evidence="2 3">DSM 53668</strain>
    </source>
</reference>
<name>A0A0F6YK75_9BACT</name>
<sequence length="135" mass="15297">MHRERIEVRTRGRGTHEITRELQSAVARSGVREGLCHVFVHHTSASLIVCENADAAVRRDLERFFARLVPDGDALFEHDDEGPDDMPAHVRTILTQVSVTLPVSDGHCDLGTWQGVYLWEHRTAQHVRRVTITIV</sequence>
<dbReference type="InterPro" id="IPR035917">
    <property type="entry name" value="YjbQ-like_sf"/>
</dbReference>